<evidence type="ECO:0000313" key="4">
    <source>
        <dbReference type="EMBL" id="KAL2529904.1"/>
    </source>
</evidence>
<keyword evidence="5" id="KW-1185">Reference proteome</keyword>
<dbReference type="Pfam" id="PF02458">
    <property type="entry name" value="Transferase"/>
    <property type="match status" value="1"/>
</dbReference>
<gene>
    <name evidence="4" type="ORF">Fot_22505</name>
</gene>
<keyword evidence="3" id="KW-0012">Acyltransferase</keyword>
<dbReference type="Gene3D" id="3.30.559.10">
    <property type="entry name" value="Chloramphenicol acetyltransferase-like domain"/>
    <property type="match status" value="2"/>
</dbReference>
<proteinExistence type="inferred from homology"/>
<dbReference type="Proteomes" id="UP001604277">
    <property type="component" value="Unassembled WGS sequence"/>
</dbReference>
<reference evidence="5" key="1">
    <citation type="submission" date="2024-07" db="EMBL/GenBank/DDBJ databases">
        <title>Two chromosome-level genome assemblies of Korean endemic species Abeliophyllum distichum and Forsythia ovata (Oleaceae).</title>
        <authorList>
            <person name="Jang H."/>
        </authorList>
    </citation>
    <scope>NUCLEOTIDE SEQUENCE [LARGE SCALE GENOMIC DNA]</scope>
</reference>
<dbReference type="GO" id="GO:0016746">
    <property type="term" value="F:acyltransferase activity"/>
    <property type="evidence" value="ECO:0007669"/>
    <property type="project" value="UniProtKB-KW"/>
</dbReference>
<dbReference type="InterPro" id="IPR023213">
    <property type="entry name" value="CAT-like_dom_sf"/>
</dbReference>
<evidence type="ECO:0000313" key="5">
    <source>
        <dbReference type="Proteomes" id="UP001604277"/>
    </source>
</evidence>
<organism evidence="4 5">
    <name type="scientific">Forsythia ovata</name>
    <dbReference type="NCBI Taxonomy" id="205694"/>
    <lineage>
        <taxon>Eukaryota</taxon>
        <taxon>Viridiplantae</taxon>
        <taxon>Streptophyta</taxon>
        <taxon>Embryophyta</taxon>
        <taxon>Tracheophyta</taxon>
        <taxon>Spermatophyta</taxon>
        <taxon>Magnoliopsida</taxon>
        <taxon>eudicotyledons</taxon>
        <taxon>Gunneridae</taxon>
        <taxon>Pentapetalae</taxon>
        <taxon>asterids</taxon>
        <taxon>lamiids</taxon>
        <taxon>Lamiales</taxon>
        <taxon>Oleaceae</taxon>
        <taxon>Forsythieae</taxon>
        <taxon>Forsythia</taxon>
    </lineage>
</organism>
<dbReference type="PANTHER" id="PTHR31623:SF124">
    <property type="entry name" value="VINORINE SYNTHASE-RELATED"/>
    <property type="match status" value="1"/>
</dbReference>
<evidence type="ECO:0000256" key="2">
    <source>
        <dbReference type="ARBA" id="ARBA00022679"/>
    </source>
</evidence>
<accession>A0ABD1UXW3</accession>
<dbReference type="AlphaFoldDB" id="A0ABD1UXW3"/>
<comment type="caution">
    <text evidence="4">The sequence shown here is derived from an EMBL/GenBank/DDBJ whole genome shotgun (WGS) entry which is preliminary data.</text>
</comment>
<dbReference type="PANTHER" id="PTHR31623">
    <property type="entry name" value="F21J9.9"/>
    <property type="match status" value="1"/>
</dbReference>
<evidence type="ECO:0000256" key="3">
    <source>
        <dbReference type="ARBA" id="ARBA00023315"/>
    </source>
</evidence>
<sequence length="319" mass="35700">MKVQVTSRKLIKPCTPTPCNLRNFKISYLDELNATMNVVAILYYPSGFINEIRLNHLEESLSEILPRFYPLAGRYIKENHLIDCSDQGAEYVEAQVDCELLELVNSSEVNPDELNDLLPFETCAADEVTDPLLAIQISKFKCSGLAIGVSISHKINDAASLAIFIEAWTNASRGENIETISPIFNSPSLFPGRNFSLPDLEQTRKRDPTNVSRRFIFNKWAISSLRDKVMKAQETGKRRPSRVQLVSALIVKAIVGVDRKKHGKSRALLISHVVNIRERTIPPLPQHSCGNLGVLAITECTAEESQNMEFQDLICSFLG</sequence>
<keyword evidence="2" id="KW-0808">Transferase</keyword>
<protein>
    <submittedName>
        <fullName evidence="4">HXXXD-type acyl-transferase family protein</fullName>
    </submittedName>
</protein>
<evidence type="ECO:0000256" key="1">
    <source>
        <dbReference type="ARBA" id="ARBA00009861"/>
    </source>
</evidence>
<name>A0ABD1UXW3_9LAMI</name>
<comment type="similarity">
    <text evidence="1">Belongs to the plant acyltransferase family.</text>
</comment>
<dbReference type="EMBL" id="JBFOLJ010000006">
    <property type="protein sequence ID" value="KAL2529904.1"/>
    <property type="molecule type" value="Genomic_DNA"/>
</dbReference>